<evidence type="ECO:0000313" key="2">
    <source>
        <dbReference type="EMBL" id="KEQ12769.1"/>
    </source>
</evidence>
<dbReference type="PANTHER" id="PTHR33371">
    <property type="entry name" value="INTERMEMBRANE PHOSPHOLIPID TRANSPORT SYSTEM BINDING PROTEIN MLAD-RELATED"/>
    <property type="match status" value="1"/>
</dbReference>
<feature type="domain" description="Mce/MlaD" evidence="1">
    <location>
        <begin position="38"/>
        <end position="115"/>
    </location>
</feature>
<dbReference type="Proteomes" id="UP000028006">
    <property type="component" value="Unassembled WGS sequence"/>
</dbReference>
<dbReference type="NCBIfam" id="TIGR04430">
    <property type="entry name" value="OM_asym_MlaD"/>
    <property type="match status" value="1"/>
</dbReference>
<dbReference type="InterPro" id="IPR003399">
    <property type="entry name" value="Mce/MlaD"/>
</dbReference>
<dbReference type="GO" id="GO:0005543">
    <property type="term" value="F:phospholipid binding"/>
    <property type="evidence" value="ECO:0007669"/>
    <property type="project" value="TreeGrafter"/>
</dbReference>
<organism evidence="2 3">
    <name type="scientific">Endozoicomonas montiporae</name>
    <dbReference type="NCBI Taxonomy" id="1027273"/>
    <lineage>
        <taxon>Bacteria</taxon>
        <taxon>Pseudomonadati</taxon>
        <taxon>Pseudomonadota</taxon>
        <taxon>Gammaproteobacteria</taxon>
        <taxon>Oceanospirillales</taxon>
        <taxon>Endozoicomonadaceae</taxon>
        <taxon>Endozoicomonas</taxon>
    </lineage>
</organism>
<keyword evidence="3" id="KW-1185">Reference proteome</keyword>
<reference evidence="2 3" key="1">
    <citation type="submission" date="2014-06" db="EMBL/GenBank/DDBJ databases">
        <title>Whole Genome Sequences of Three Symbiotic Endozoicomonas Bacteria.</title>
        <authorList>
            <person name="Neave M.J."/>
            <person name="Apprill A."/>
            <person name="Voolstra C.R."/>
        </authorList>
    </citation>
    <scope>NUCLEOTIDE SEQUENCE [LARGE SCALE GENOMIC DNA]</scope>
    <source>
        <strain evidence="2 3">LMG 24815</strain>
    </source>
</reference>
<dbReference type="AlphaFoldDB" id="A0A081N2U6"/>
<dbReference type="PANTHER" id="PTHR33371:SF4">
    <property type="entry name" value="INTERMEMBRANE PHOSPHOLIPID TRANSPORT SYSTEM BINDING PROTEIN MLAD"/>
    <property type="match status" value="1"/>
</dbReference>
<dbReference type="EMBL" id="JOKG01000004">
    <property type="protein sequence ID" value="KEQ12769.1"/>
    <property type="molecule type" value="Genomic_DNA"/>
</dbReference>
<gene>
    <name evidence="2" type="ORF">GZ77_20105</name>
</gene>
<dbReference type="RefSeq" id="WP_034878143.1">
    <property type="nucleotide sequence ID" value="NZ_JOKG01000004.1"/>
</dbReference>
<evidence type="ECO:0000313" key="3">
    <source>
        <dbReference type="Proteomes" id="UP000028006"/>
    </source>
</evidence>
<dbReference type="eggNOG" id="COG1463">
    <property type="taxonomic scope" value="Bacteria"/>
</dbReference>
<dbReference type="GO" id="GO:0005548">
    <property type="term" value="F:phospholipid transporter activity"/>
    <property type="evidence" value="ECO:0007669"/>
    <property type="project" value="TreeGrafter"/>
</dbReference>
<name>A0A081N2U6_9GAMM</name>
<dbReference type="InterPro" id="IPR052336">
    <property type="entry name" value="MlaD_Phospholipid_Transporter"/>
</dbReference>
<dbReference type="Pfam" id="PF02470">
    <property type="entry name" value="MlaD"/>
    <property type="match status" value="1"/>
</dbReference>
<protein>
    <submittedName>
        <fullName evidence="2">Organic solvent ABC transporter substrate-binding protein</fullName>
    </submittedName>
</protein>
<accession>A0A081N2U6</accession>
<dbReference type="InterPro" id="IPR030970">
    <property type="entry name" value="ABC_MlaD"/>
</dbReference>
<evidence type="ECO:0000259" key="1">
    <source>
        <dbReference type="Pfam" id="PF02470"/>
    </source>
</evidence>
<sequence>MRMRTVEISVGGFMIAGVLALIVLALKVSGLSLNTNQRTYQLHAMFDNTGALKARAKVALAGVTVGKVTGVSLDKHTYMARVDMEIDADVDNIPIDSTAAIVTAGFLGEKYIGISIGGDEEYLKDGGRFEDTQSAVILEELIGKFLLGAVNKKDDK</sequence>
<proteinExistence type="predicted"/>
<comment type="caution">
    <text evidence="2">The sequence shown here is derived from an EMBL/GenBank/DDBJ whole genome shotgun (WGS) entry which is preliminary data.</text>
</comment>